<gene>
    <name evidence="1" type="ORF">MCNOR_0377</name>
</gene>
<dbReference type="AntiFam" id="ANF00057">
    <property type="entry name" value="Translation of E. coli type CRISPR repeat"/>
</dbReference>
<reference evidence="1" key="1">
    <citation type="submission" date="2023-03" db="EMBL/GenBank/DDBJ databases">
        <authorList>
            <person name="Pearce D."/>
        </authorList>
    </citation>
    <scope>NUCLEOTIDE SEQUENCE</scope>
    <source>
        <strain evidence="1">Mc</strain>
    </source>
</reference>
<protein>
    <submittedName>
        <fullName evidence="1">Uncharacterized protein</fullName>
    </submittedName>
</protein>
<organism evidence="1 2">
    <name type="scientific">Methylococcus capsulatus</name>
    <dbReference type="NCBI Taxonomy" id="414"/>
    <lineage>
        <taxon>Bacteria</taxon>
        <taxon>Pseudomonadati</taxon>
        <taxon>Pseudomonadota</taxon>
        <taxon>Gammaproteobacteria</taxon>
        <taxon>Methylococcales</taxon>
        <taxon>Methylococcaceae</taxon>
        <taxon>Methylococcus</taxon>
    </lineage>
</organism>
<dbReference type="AntiFam" id="ANF00006">
    <property type="entry name" value="Translation of CRISPR region"/>
</dbReference>
<name>A0AA35XX83_METCP</name>
<dbReference type="EMBL" id="OX458332">
    <property type="protein sequence ID" value="CAI8736319.1"/>
    <property type="molecule type" value="Genomic_DNA"/>
</dbReference>
<dbReference type="AlphaFoldDB" id="A0AA35XX83"/>
<dbReference type="Proteomes" id="UP001158598">
    <property type="component" value="Chromosome"/>
</dbReference>
<accession>A0AA35XX83</accession>
<sequence>MCGGAINSAATCGTIAGLSPRVRGSLVDPSLVGAWKRSIPACAGEPMAGFLRFSLLWVYPRVCGGALTSTPHVVWSRGLSPRVRGSRGFGHADKVLKGSIPACAGEPALRLRRGYRRWVYPRVCGGACAFCLHMSDSWGLSPRVRGSHLGAARDRAQLGSIPACAGEPVQLRCSSSQQAVYPRVCGGAVAWRNQAIGDEGLSPRVRGSLIMAKASVWVIGSIPACAGEPL</sequence>
<evidence type="ECO:0000313" key="1">
    <source>
        <dbReference type="EMBL" id="CAI8736319.1"/>
    </source>
</evidence>
<evidence type="ECO:0000313" key="2">
    <source>
        <dbReference type="Proteomes" id="UP001158598"/>
    </source>
</evidence>
<proteinExistence type="predicted"/>